<feature type="region of interest" description="Disordered" evidence="1">
    <location>
        <begin position="1"/>
        <end position="31"/>
    </location>
</feature>
<evidence type="ECO:0000256" key="1">
    <source>
        <dbReference type="SAM" id="MobiDB-lite"/>
    </source>
</evidence>
<gene>
    <name evidence="2" type="ORF">OH76DRAFT_504586</name>
</gene>
<accession>A0A371DBT2</accession>
<reference evidence="2 3" key="1">
    <citation type="journal article" date="2018" name="Biotechnol. Biofuels">
        <title>Integrative visual omics of the white-rot fungus Polyporus brumalis exposes the biotechnological potential of its oxidative enzymes for delignifying raw plant biomass.</title>
        <authorList>
            <person name="Miyauchi S."/>
            <person name="Rancon A."/>
            <person name="Drula E."/>
            <person name="Hage H."/>
            <person name="Chaduli D."/>
            <person name="Favel A."/>
            <person name="Grisel S."/>
            <person name="Henrissat B."/>
            <person name="Herpoel-Gimbert I."/>
            <person name="Ruiz-Duenas F.J."/>
            <person name="Chevret D."/>
            <person name="Hainaut M."/>
            <person name="Lin J."/>
            <person name="Wang M."/>
            <person name="Pangilinan J."/>
            <person name="Lipzen A."/>
            <person name="Lesage-Meessen L."/>
            <person name="Navarro D."/>
            <person name="Riley R."/>
            <person name="Grigoriev I.V."/>
            <person name="Zhou S."/>
            <person name="Raouche S."/>
            <person name="Rosso M.N."/>
        </authorList>
    </citation>
    <scope>NUCLEOTIDE SEQUENCE [LARGE SCALE GENOMIC DNA]</scope>
    <source>
        <strain evidence="2 3">BRFM 1820</strain>
    </source>
</reference>
<sequence>MARQVSRRWNAFSSSDKPERTSKRCGALRRPQAGVKDDERVRGVVVCRLPGMAYLPLSPSASGRLVPCPAASVGLTGGALCVIVWQLLSYARKFCSPATSSPQPHWSLEKSFFASVPSQWSTMCQDDSKTDPQGRLVRHALPPKPRRTPSALSHHVRLLICCARAISAIYARSSTRQEMSVSCGLTAFNPPGSHERYFGLAGDNTQL</sequence>
<dbReference type="EMBL" id="KZ857402">
    <property type="protein sequence ID" value="RDX49997.1"/>
    <property type="molecule type" value="Genomic_DNA"/>
</dbReference>
<dbReference type="Proteomes" id="UP000256964">
    <property type="component" value="Unassembled WGS sequence"/>
</dbReference>
<keyword evidence="3" id="KW-1185">Reference proteome</keyword>
<name>A0A371DBT2_9APHY</name>
<organism evidence="2 3">
    <name type="scientific">Lentinus brumalis</name>
    <dbReference type="NCBI Taxonomy" id="2498619"/>
    <lineage>
        <taxon>Eukaryota</taxon>
        <taxon>Fungi</taxon>
        <taxon>Dikarya</taxon>
        <taxon>Basidiomycota</taxon>
        <taxon>Agaricomycotina</taxon>
        <taxon>Agaricomycetes</taxon>
        <taxon>Polyporales</taxon>
        <taxon>Polyporaceae</taxon>
        <taxon>Lentinus</taxon>
    </lineage>
</organism>
<protein>
    <submittedName>
        <fullName evidence="2">Uncharacterized protein</fullName>
    </submittedName>
</protein>
<dbReference type="AlphaFoldDB" id="A0A371DBT2"/>
<evidence type="ECO:0000313" key="3">
    <source>
        <dbReference type="Proteomes" id="UP000256964"/>
    </source>
</evidence>
<proteinExistence type="predicted"/>
<evidence type="ECO:0000313" key="2">
    <source>
        <dbReference type="EMBL" id="RDX49997.1"/>
    </source>
</evidence>